<dbReference type="PROSITE" id="PS50030">
    <property type="entry name" value="UBA"/>
    <property type="match status" value="1"/>
</dbReference>
<feature type="domain" description="UBA" evidence="3">
    <location>
        <begin position="207"/>
        <end position="248"/>
    </location>
</feature>
<evidence type="ECO:0000313" key="6">
    <source>
        <dbReference type="Proteomes" id="UP001055219"/>
    </source>
</evidence>
<feature type="region of interest" description="Disordered" evidence="2">
    <location>
        <begin position="248"/>
        <end position="342"/>
    </location>
</feature>
<feature type="compositionally biased region" description="Polar residues" evidence="2">
    <location>
        <begin position="175"/>
        <end position="188"/>
    </location>
</feature>
<feature type="region of interest" description="Disordered" evidence="2">
    <location>
        <begin position="124"/>
        <end position="194"/>
    </location>
</feature>
<gene>
    <name evidence="5" type="ORF">J7T54_006392</name>
</gene>
<keyword evidence="6" id="KW-1185">Reference proteome</keyword>
<feature type="compositionally biased region" description="Low complexity" evidence="2">
    <location>
        <begin position="318"/>
        <end position="337"/>
    </location>
</feature>
<dbReference type="InterPro" id="IPR037278">
    <property type="entry name" value="ARFGAP/RecO"/>
</dbReference>
<feature type="compositionally biased region" description="Low complexity" evidence="2">
    <location>
        <begin position="455"/>
        <end position="472"/>
    </location>
</feature>
<dbReference type="GO" id="GO:0008270">
    <property type="term" value="F:zinc ion binding"/>
    <property type="evidence" value="ECO:0007669"/>
    <property type="project" value="UniProtKB-KW"/>
</dbReference>
<sequence length="671" mass="72745">MSTALSKRQQARNEKTLKELVQNVAGNNICADCHARNPAWASWSLGVFLCMRCAAIHRKLGTHISKVKSLSMDSWSNEQVDNMRKVGNVVSNQIYNPERKKPPVSVDVDEADSAMERFIRAKYMNNNAGTSQGGKHTRPLSDECVPPPLPPKNSSKFSLRSAASIFPSRLRKDPTSSPTVDNRPSSHGSADKVTRVFGASVNYDDGDDTERKLAKMRDMGFNDAQRNAIVLKGVNGNLERAIESMVRLGGGGRQSPGPVPPPHDGTLRTSKSMTPLGGGVGLSLNGRNGSTSPGAQSNNPFDAMSLPAPLQTAQSTGNLQNNNPYQQSYQQSLNPSQAPQQQTDHFAQAFQQLDISSAQQPQPLFPNRTGGLTPSAVNPPQFPPHMAPSAPASPHVYQQMGFQTGSYSQHAPLQQQATGYNPFLNYTPNSAQTYQSQYQYPPAHNQYFNTGSVPQQHQYQQQQQQQLLQEQHTPTNNPFAARSPTRVASPTGLGQIPEQTQTSYQSAGYQSPAAMAPQAGANNPFFTKPAETPTQMYGQQGYYQPPRQDKASIMALYGLGGPQQSVSTDTTHSAPVQSQSIPEDSPVPQQQHQEPLPQVAPQRSATQPLPQTTNNNPFMPKPAAAAAAAPGDPFSSQRHISRESVNLGMDMAWTNGRHSPDAFASLSARHG</sequence>
<dbReference type="InterPro" id="IPR038508">
    <property type="entry name" value="ArfGAP_dom_sf"/>
</dbReference>
<evidence type="ECO:0000313" key="5">
    <source>
        <dbReference type="EMBL" id="KAI6784347.1"/>
    </source>
</evidence>
<dbReference type="AlphaFoldDB" id="A0A9P9Y6F4"/>
<evidence type="ECO:0000256" key="1">
    <source>
        <dbReference type="PROSITE-ProRule" id="PRU00288"/>
    </source>
</evidence>
<dbReference type="Proteomes" id="UP001055219">
    <property type="component" value="Unassembled WGS sequence"/>
</dbReference>
<feature type="region of interest" description="Disordered" evidence="2">
    <location>
        <begin position="454"/>
        <end position="495"/>
    </location>
</feature>
<evidence type="ECO:0000259" key="3">
    <source>
        <dbReference type="PROSITE" id="PS50030"/>
    </source>
</evidence>
<organism evidence="5 6">
    <name type="scientific">Emericellopsis cladophorae</name>
    <dbReference type="NCBI Taxonomy" id="2686198"/>
    <lineage>
        <taxon>Eukaryota</taxon>
        <taxon>Fungi</taxon>
        <taxon>Dikarya</taxon>
        <taxon>Ascomycota</taxon>
        <taxon>Pezizomycotina</taxon>
        <taxon>Sordariomycetes</taxon>
        <taxon>Hypocreomycetidae</taxon>
        <taxon>Hypocreales</taxon>
        <taxon>Bionectriaceae</taxon>
        <taxon>Emericellopsis</taxon>
    </lineage>
</organism>
<feature type="compositionally biased region" description="Polar residues" evidence="2">
    <location>
        <begin position="601"/>
        <end position="617"/>
    </location>
</feature>
<dbReference type="CDD" id="cd08204">
    <property type="entry name" value="ArfGap"/>
    <property type="match status" value="1"/>
</dbReference>
<dbReference type="InterPro" id="IPR001164">
    <property type="entry name" value="ArfGAP_dom"/>
</dbReference>
<reference evidence="5" key="2">
    <citation type="submission" date="2022-07" db="EMBL/GenBank/DDBJ databases">
        <authorList>
            <person name="Goncalves M.F.M."/>
            <person name="Hilario S."/>
            <person name="Van De Peer Y."/>
            <person name="Esteves A.C."/>
            <person name="Alves A."/>
        </authorList>
    </citation>
    <scope>NUCLEOTIDE SEQUENCE</scope>
    <source>
        <strain evidence="5">MUM 19.33</strain>
    </source>
</reference>
<evidence type="ECO:0000259" key="4">
    <source>
        <dbReference type="PROSITE" id="PS50115"/>
    </source>
</evidence>
<dbReference type="GO" id="GO:0005737">
    <property type="term" value="C:cytoplasm"/>
    <property type="evidence" value="ECO:0007669"/>
    <property type="project" value="TreeGrafter"/>
</dbReference>
<keyword evidence="1" id="KW-0862">Zinc</keyword>
<keyword evidence="1" id="KW-0479">Metal-binding</keyword>
<dbReference type="Gene3D" id="1.10.8.10">
    <property type="entry name" value="DNA helicase RuvA subunit, C-terminal domain"/>
    <property type="match status" value="1"/>
</dbReference>
<comment type="caution">
    <text evidence="5">The sequence shown here is derived from an EMBL/GenBank/DDBJ whole genome shotgun (WGS) entry which is preliminary data.</text>
</comment>
<dbReference type="SMART" id="SM00105">
    <property type="entry name" value="ArfGap"/>
    <property type="match status" value="1"/>
</dbReference>
<protein>
    <submittedName>
        <fullName evidence="5">UBA domain-containing protein-like protein</fullName>
    </submittedName>
</protein>
<dbReference type="PROSITE" id="PS50115">
    <property type="entry name" value="ARFGAP"/>
    <property type="match status" value="1"/>
</dbReference>
<dbReference type="InterPro" id="IPR051718">
    <property type="entry name" value="ARF_GTPase-activating"/>
</dbReference>
<feature type="region of interest" description="Disordered" evidence="2">
    <location>
        <begin position="560"/>
        <end position="671"/>
    </location>
</feature>
<dbReference type="Pfam" id="PF01412">
    <property type="entry name" value="ArfGap"/>
    <property type="match status" value="1"/>
</dbReference>
<dbReference type="SMART" id="SM00165">
    <property type="entry name" value="UBA"/>
    <property type="match status" value="1"/>
</dbReference>
<feature type="region of interest" description="Disordered" evidence="2">
    <location>
        <begin position="360"/>
        <end position="392"/>
    </location>
</feature>
<dbReference type="InterPro" id="IPR009060">
    <property type="entry name" value="UBA-like_sf"/>
</dbReference>
<dbReference type="PANTHER" id="PTHR45705:SF7">
    <property type="entry name" value="ACTIVATING PROTEIN FOR ARF, PUTATIVE (AFU_ORTHOLOGUE AFUA_4G09120)-RELATED"/>
    <property type="match status" value="1"/>
</dbReference>
<feature type="compositionally biased region" description="Polar residues" evidence="2">
    <location>
        <begin position="562"/>
        <end position="593"/>
    </location>
</feature>
<dbReference type="EMBL" id="JAGIXG020000004">
    <property type="protein sequence ID" value="KAI6784347.1"/>
    <property type="molecule type" value="Genomic_DNA"/>
</dbReference>
<dbReference type="SUPFAM" id="SSF46934">
    <property type="entry name" value="UBA-like"/>
    <property type="match status" value="1"/>
</dbReference>
<dbReference type="GO" id="GO:0005096">
    <property type="term" value="F:GTPase activator activity"/>
    <property type="evidence" value="ECO:0007669"/>
    <property type="project" value="InterPro"/>
</dbReference>
<dbReference type="PANTHER" id="PTHR45705">
    <property type="entry name" value="FI20236P1"/>
    <property type="match status" value="1"/>
</dbReference>
<feature type="domain" description="Arf-GAP" evidence="4">
    <location>
        <begin position="14"/>
        <end position="123"/>
    </location>
</feature>
<dbReference type="InterPro" id="IPR015940">
    <property type="entry name" value="UBA"/>
</dbReference>
<dbReference type="PRINTS" id="PR00405">
    <property type="entry name" value="REVINTRACTNG"/>
</dbReference>
<dbReference type="Gene3D" id="1.10.220.150">
    <property type="entry name" value="Arf GTPase activating protein"/>
    <property type="match status" value="1"/>
</dbReference>
<feature type="compositionally biased region" description="Polar residues" evidence="2">
    <location>
        <begin position="285"/>
        <end position="300"/>
    </location>
</feature>
<name>A0A9P9Y6F4_9HYPO</name>
<reference evidence="5" key="1">
    <citation type="journal article" date="2021" name="J Fungi (Basel)">
        <title>Genomic and Metabolomic Analyses of the Marine Fungus Emericellopsis cladophorae: Insights into Saltwater Adaptability Mechanisms and Its Biosynthetic Potential.</title>
        <authorList>
            <person name="Goncalves M.F.M."/>
            <person name="Hilario S."/>
            <person name="Van de Peer Y."/>
            <person name="Esteves A.C."/>
            <person name="Alves A."/>
        </authorList>
    </citation>
    <scope>NUCLEOTIDE SEQUENCE</scope>
    <source>
        <strain evidence="5">MUM 19.33</strain>
    </source>
</reference>
<feature type="region of interest" description="Disordered" evidence="2">
    <location>
        <begin position="525"/>
        <end position="545"/>
    </location>
</feature>
<dbReference type="RefSeq" id="XP_051365203.1">
    <property type="nucleotide sequence ID" value="XM_051502818.1"/>
</dbReference>
<keyword evidence="1" id="KW-0863">Zinc-finger</keyword>
<dbReference type="OrthoDB" id="10266696at2759"/>
<evidence type="ECO:0000256" key="2">
    <source>
        <dbReference type="SAM" id="MobiDB-lite"/>
    </source>
</evidence>
<accession>A0A9P9Y6F4</accession>
<dbReference type="GeneID" id="75832870"/>
<feature type="compositionally biased region" description="Polar residues" evidence="2">
    <location>
        <begin position="124"/>
        <end position="134"/>
    </location>
</feature>
<dbReference type="SUPFAM" id="SSF57863">
    <property type="entry name" value="ArfGap/RecO-like zinc finger"/>
    <property type="match status" value="1"/>
</dbReference>
<dbReference type="FunFam" id="1.10.220.150:FF:000026">
    <property type="entry name" value="GTPase activating protein for Arf, putative"/>
    <property type="match status" value="1"/>
</dbReference>
<proteinExistence type="predicted"/>